<keyword evidence="3" id="KW-1185">Reference proteome</keyword>
<evidence type="ECO:0008006" key="4">
    <source>
        <dbReference type="Google" id="ProtNLM"/>
    </source>
</evidence>
<accession>A0ABW5XUQ7</accession>
<protein>
    <recommendedName>
        <fullName evidence="4">Methane monooxygenase PmoA-like</fullName>
    </recommendedName>
</protein>
<name>A0ABW5XUQ7_9SPHI</name>
<evidence type="ECO:0000256" key="1">
    <source>
        <dbReference type="SAM" id="SignalP"/>
    </source>
</evidence>
<comment type="caution">
    <text evidence="2">The sequence shown here is derived from an EMBL/GenBank/DDBJ whole genome shotgun (WGS) entry which is preliminary data.</text>
</comment>
<dbReference type="RefSeq" id="WP_377130342.1">
    <property type="nucleotide sequence ID" value="NZ_JBHUON010000032.1"/>
</dbReference>
<sequence>MKIAKHITTACLVPLLWLPALAQNKVSWIQPDIKTPQKTWGIHNGILFSLWPTGVETGDVGIGGPRGLLRMGYEYKGKTYLVNFIAIEPIVNGKIEFSEISPSRVDGKWGKVLWAGDTETADAYNPATTVRGVISHPEPAKPEIEQLTVFVFTEQYFSGAHPYFKISIRSDRPDEICFEINNKVNSAKMERCALTATMGNYSRLRELHLADEIIDSRKLYSGYNDIDFIEKESYAADRFLKLKDRSPIVIATANETTEQLSAWPTDSAYNTKKGWRYRVPVKLTQYWRKDAGGYDASLAVRVNGRAKYWAVASKTQNNMSLSPVGRRLKILNCVKNITPAKNFITELA</sequence>
<proteinExistence type="predicted"/>
<evidence type="ECO:0000313" key="3">
    <source>
        <dbReference type="Proteomes" id="UP001597601"/>
    </source>
</evidence>
<dbReference type="Proteomes" id="UP001597601">
    <property type="component" value="Unassembled WGS sequence"/>
</dbReference>
<reference evidence="3" key="1">
    <citation type="journal article" date="2019" name="Int. J. Syst. Evol. Microbiol.">
        <title>The Global Catalogue of Microorganisms (GCM) 10K type strain sequencing project: providing services to taxonomists for standard genome sequencing and annotation.</title>
        <authorList>
            <consortium name="The Broad Institute Genomics Platform"/>
            <consortium name="The Broad Institute Genome Sequencing Center for Infectious Disease"/>
            <person name="Wu L."/>
            <person name="Ma J."/>
        </authorList>
    </citation>
    <scope>NUCLEOTIDE SEQUENCE [LARGE SCALE GENOMIC DNA]</scope>
    <source>
        <strain evidence="3">KCTC 52232</strain>
    </source>
</reference>
<organism evidence="2 3">
    <name type="scientific">Mucilaginibacter antarcticus</name>
    <dbReference type="NCBI Taxonomy" id="1855725"/>
    <lineage>
        <taxon>Bacteria</taxon>
        <taxon>Pseudomonadati</taxon>
        <taxon>Bacteroidota</taxon>
        <taxon>Sphingobacteriia</taxon>
        <taxon>Sphingobacteriales</taxon>
        <taxon>Sphingobacteriaceae</taxon>
        <taxon>Mucilaginibacter</taxon>
    </lineage>
</organism>
<feature type="chain" id="PRO_5047148693" description="Methane monooxygenase PmoA-like" evidence="1">
    <location>
        <begin position="23"/>
        <end position="348"/>
    </location>
</feature>
<gene>
    <name evidence="2" type="ORF">ACFSYC_18535</name>
</gene>
<evidence type="ECO:0000313" key="2">
    <source>
        <dbReference type="EMBL" id="MFD2866699.1"/>
    </source>
</evidence>
<feature type="signal peptide" evidence="1">
    <location>
        <begin position="1"/>
        <end position="22"/>
    </location>
</feature>
<keyword evidence="1" id="KW-0732">Signal</keyword>
<dbReference type="EMBL" id="JBHUON010000032">
    <property type="protein sequence ID" value="MFD2866699.1"/>
    <property type="molecule type" value="Genomic_DNA"/>
</dbReference>